<keyword evidence="3" id="KW-0677">Repeat</keyword>
<dbReference type="SMART" id="SM00082">
    <property type="entry name" value="LRRCT"/>
    <property type="match status" value="1"/>
</dbReference>
<reference evidence="9" key="3">
    <citation type="submission" date="2025-09" db="UniProtKB">
        <authorList>
            <consortium name="Ensembl"/>
        </authorList>
    </citation>
    <scope>IDENTIFICATION</scope>
</reference>
<keyword evidence="4" id="KW-1015">Disulfide bond</keyword>
<dbReference type="GeneID" id="114466097"/>
<name>A0A8C5GBM7_GOUWI</name>
<dbReference type="PROSITE" id="PS51450">
    <property type="entry name" value="LRR"/>
    <property type="match status" value="1"/>
</dbReference>
<dbReference type="InterPro" id="IPR007110">
    <property type="entry name" value="Ig-like_dom"/>
</dbReference>
<proteinExistence type="predicted"/>
<dbReference type="InterPro" id="IPR003599">
    <property type="entry name" value="Ig_sub"/>
</dbReference>
<sequence>MAVKLLQLVALWTVLSTVQCCPAICSCQDKLLHHYADCAYKTLLEVPLRLPSNVTTVNLSANKIKLLKRKSFVDVTQLSSLWLAHNEIVTIETGTFAPVIQLRNLDISHNKIVDFPWEDLHNLTALQLLKMNNNEMVNLPKDALSTLKDLKSLRINNNRFTTIVQGTFSALSSMSLLQIFNNPFTCSCSLEWLRDWIATARISVPEENSILCEAPEHMKGMMVTNIPKLDCEAPTVTITMEPNIENTDLNEGDMVVLNCVTKGSPQPQINWEVTAGNQNYLFPLAPTGETSDMPVNDKTTSNRFLVYRNGSLVIPYMSKKEDGNYSCSAVNDVGKAERGVQLVLTGTQKKDSNSITDSIVDKIRPSSKKPTDSKMSKNNVITWGKPGEKIKDVSEGSKDKVIDTKQIDDVSKDPSFASKCGVKDGTEYISNHAFNMSLDDLKQYTFDFGVLALEVSETEAKVQLNPLQGAVSSSSSKSNLHQSQSEDQETVNKEPVGLYQLSSKTSLDILYLCVETKNGHSMVEWSKIEEGKNAYHFHGLKPGTNYTLCLTYGGQDCQVQVVFTTRKKIPSLLIIVVVSIFLLGLATVPLFGATCCHLLYKYQGKTYKLIMKSQNPDQMEKQMKEFDRRASLVESEKTFNPSELGEGEEEADAEERDGDGEEEEGEAEGSVVTDSIPGSSSKTNPEEFEVGSEYSDRLPLGAEAVNISEEINGNYKQPSR</sequence>
<keyword evidence="6" id="KW-0472">Membrane</keyword>
<organism evidence="9 10">
    <name type="scientific">Gouania willdenowi</name>
    <name type="common">Blunt-snouted clingfish</name>
    <name type="synonym">Lepadogaster willdenowi</name>
    <dbReference type="NCBI Taxonomy" id="441366"/>
    <lineage>
        <taxon>Eukaryota</taxon>
        <taxon>Metazoa</taxon>
        <taxon>Chordata</taxon>
        <taxon>Craniata</taxon>
        <taxon>Vertebrata</taxon>
        <taxon>Euteleostomi</taxon>
        <taxon>Actinopterygii</taxon>
        <taxon>Neopterygii</taxon>
        <taxon>Teleostei</taxon>
        <taxon>Neoteleostei</taxon>
        <taxon>Acanthomorphata</taxon>
        <taxon>Ovalentaria</taxon>
        <taxon>Blenniimorphae</taxon>
        <taxon>Blenniiformes</taxon>
        <taxon>Gobiesocoidei</taxon>
        <taxon>Gobiesocidae</taxon>
        <taxon>Gobiesocinae</taxon>
        <taxon>Gouania</taxon>
    </lineage>
</organism>
<reference evidence="9" key="2">
    <citation type="submission" date="2025-08" db="UniProtKB">
        <authorList>
            <consortium name="Ensembl"/>
        </authorList>
    </citation>
    <scope>IDENTIFICATION</scope>
</reference>
<dbReference type="InterPro" id="IPR032675">
    <property type="entry name" value="LRR_dom_sf"/>
</dbReference>
<dbReference type="Gene3D" id="2.60.40.10">
    <property type="entry name" value="Immunoglobulins"/>
    <property type="match status" value="1"/>
</dbReference>
<dbReference type="SUPFAM" id="SSF52058">
    <property type="entry name" value="L domain-like"/>
    <property type="match status" value="1"/>
</dbReference>
<dbReference type="InterPro" id="IPR003598">
    <property type="entry name" value="Ig_sub2"/>
</dbReference>
<evidence type="ECO:0000256" key="5">
    <source>
        <dbReference type="SAM" id="MobiDB-lite"/>
    </source>
</evidence>
<feature type="chain" id="PRO_5034561733" description="Ig-like domain-containing protein" evidence="7">
    <location>
        <begin position="21"/>
        <end position="720"/>
    </location>
</feature>
<evidence type="ECO:0000256" key="2">
    <source>
        <dbReference type="ARBA" id="ARBA00022729"/>
    </source>
</evidence>
<keyword evidence="2 7" id="KW-0732">Signal</keyword>
<dbReference type="InterPro" id="IPR000483">
    <property type="entry name" value="Cys-rich_flank_reg_C"/>
</dbReference>
<dbReference type="InterPro" id="IPR013783">
    <property type="entry name" value="Ig-like_fold"/>
</dbReference>
<keyword evidence="1" id="KW-0433">Leucine-rich repeat</keyword>
<evidence type="ECO:0000256" key="7">
    <source>
        <dbReference type="SAM" id="SignalP"/>
    </source>
</evidence>
<dbReference type="PANTHER" id="PTHR24366:SF15">
    <property type="entry name" value="IMMUNOGLOBULIN SUPERFAMILY CONTAINING LEUCINE-RICH REPEAT PROTEIN 2"/>
    <property type="match status" value="1"/>
</dbReference>
<dbReference type="SUPFAM" id="SSF48726">
    <property type="entry name" value="Immunoglobulin"/>
    <property type="match status" value="1"/>
</dbReference>
<evidence type="ECO:0000256" key="6">
    <source>
        <dbReference type="SAM" id="Phobius"/>
    </source>
</evidence>
<dbReference type="Ensembl" id="ENSGWIT00000030460.1">
    <property type="protein sequence ID" value="ENSGWIP00000027919.1"/>
    <property type="gene ID" value="ENSGWIG00000014609.1"/>
</dbReference>
<dbReference type="SMART" id="SM00369">
    <property type="entry name" value="LRR_TYP"/>
    <property type="match status" value="5"/>
</dbReference>
<feature type="domain" description="Ig-like" evidence="8">
    <location>
        <begin position="234"/>
        <end position="345"/>
    </location>
</feature>
<keyword evidence="10" id="KW-1185">Reference proteome</keyword>
<evidence type="ECO:0000313" key="9">
    <source>
        <dbReference type="Ensembl" id="ENSGWIP00000027919.1"/>
    </source>
</evidence>
<feature type="signal peptide" evidence="7">
    <location>
        <begin position="1"/>
        <end position="20"/>
    </location>
</feature>
<dbReference type="RefSeq" id="XP_028307365.1">
    <property type="nucleotide sequence ID" value="XM_028451564.1"/>
</dbReference>
<dbReference type="Pfam" id="PF13927">
    <property type="entry name" value="Ig_3"/>
    <property type="match status" value="1"/>
</dbReference>
<feature type="compositionally biased region" description="Low complexity" evidence="5">
    <location>
        <begin position="472"/>
        <end position="485"/>
    </location>
</feature>
<keyword evidence="6" id="KW-1133">Transmembrane helix</keyword>
<feature type="region of interest" description="Disordered" evidence="5">
    <location>
        <begin position="470"/>
        <end position="491"/>
    </location>
</feature>
<dbReference type="Gene3D" id="3.80.10.10">
    <property type="entry name" value="Ribonuclease Inhibitor"/>
    <property type="match status" value="1"/>
</dbReference>
<dbReference type="SMART" id="SM00408">
    <property type="entry name" value="IGc2"/>
    <property type="match status" value="1"/>
</dbReference>
<dbReference type="AlphaFoldDB" id="A0A8C5GBM7"/>
<evidence type="ECO:0000256" key="4">
    <source>
        <dbReference type="ARBA" id="ARBA00023157"/>
    </source>
</evidence>
<dbReference type="Pfam" id="PF13855">
    <property type="entry name" value="LRR_8"/>
    <property type="match status" value="2"/>
</dbReference>
<evidence type="ECO:0000256" key="3">
    <source>
        <dbReference type="ARBA" id="ARBA00022737"/>
    </source>
</evidence>
<feature type="compositionally biased region" description="Acidic residues" evidence="5">
    <location>
        <begin position="645"/>
        <end position="667"/>
    </location>
</feature>
<keyword evidence="6" id="KW-0812">Transmembrane</keyword>
<evidence type="ECO:0000259" key="8">
    <source>
        <dbReference type="PROSITE" id="PS50835"/>
    </source>
</evidence>
<evidence type="ECO:0000256" key="1">
    <source>
        <dbReference type="ARBA" id="ARBA00022614"/>
    </source>
</evidence>
<dbReference type="PANTHER" id="PTHR24366">
    <property type="entry name" value="IG(IMMUNOGLOBULIN) AND LRR(LEUCINE RICH REPEAT) DOMAINS"/>
    <property type="match status" value="1"/>
</dbReference>
<reference evidence="9" key="1">
    <citation type="submission" date="2020-06" db="EMBL/GenBank/DDBJ databases">
        <authorList>
            <consortium name="Wellcome Sanger Institute Data Sharing"/>
        </authorList>
    </citation>
    <scope>NUCLEOTIDE SEQUENCE [LARGE SCALE GENOMIC DNA]</scope>
</reference>
<dbReference type="CTD" id="57611"/>
<dbReference type="InterPro" id="IPR001611">
    <property type="entry name" value="Leu-rich_rpt"/>
</dbReference>
<feature type="region of interest" description="Disordered" evidence="5">
    <location>
        <begin position="630"/>
        <end position="720"/>
    </location>
</feature>
<evidence type="ECO:0000313" key="10">
    <source>
        <dbReference type="Proteomes" id="UP000694680"/>
    </source>
</evidence>
<dbReference type="OrthoDB" id="2151624at2759"/>
<dbReference type="InterPro" id="IPR036179">
    <property type="entry name" value="Ig-like_dom_sf"/>
</dbReference>
<dbReference type="InterPro" id="IPR003591">
    <property type="entry name" value="Leu-rich_rpt_typical-subtyp"/>
</dbReference>
<feature type="transmembrane region" description="Helical" evidence="6">
    <location>
        <begin position="572"/>
        <end position="600"/>
    </location>
</feature>
<accession>A0A8C5GBM7</accession>
<dbReference type="Proteomes" id="UP000694680">
    <property type="component" value="Chromosome 6"/>
</dbReference>
<feature type="compositionally biased region" description="Polar residues" evidence="5">
    <location>
        <begin position="709"/>
        <end position="720"/>
    </location>
</feature>
<protein>
    <recommendedName>
        <fullName evidence="8">Ig-like domain-containing protein</fullName>
    </recommendedName>
</protein>
<gene>
    <name evidence="9" type="primary">islr2</name>
</gene>
<dbReference type="SMART" id="SM00409">
    <property type="entry name" value="IG"/>
    <property type="match status" value="1"/>
</dbReference>
<feature type="compositionally biased region" description="Polar residues" evidence="5">
    <location>
        <begin position="672"/>
        <end position="683"/>
    </location>
</feature>
<dbReference type="PROSITE" id="PS51257">
    <property type="entry name" value="PROKAR_LIPOPROTEIN"/>
    <property type="match status" value="1"/>
</dbReference>
<dbReference type="PROSITE" id="PS50835">
    <property type="entry name" value="IG_LIKE"/>
    <property type="match status" value="1"/>
</dbReference>